<accession>A0AAW4L1U4</accession>
<dbReference type="RefSeq" id="WP_214169733.1">
    <property type="nucleotide sequence ID" value="NZ_JAHCVJ010000001.1"/>
</dbReference>
<protein>
    <submittedName>
        <fullName evidence="2">HD domain-containing protein</fullName>
    </submittedName>
</protein>
<dbReference type="InterPro" id="IPR006674">
    <property type="entry name" value="HD_domain"/>
</dbReference>
<dbReference type="Pfam" id="PF01966">
    <property type="entry name" value="HD"/>
    <property type="match status" value="1"/>
</dbReference>
<keyword evidence="3" id="KW-1185">Reference proteome</keyword>
<dbReference type="AlphaFoldDB" id="A0AAW4L1U4"/>
<feature type="domain" description="HD" evidence="1">
    <location>
        <begin position="37"/>
        <end position="150"/>
    </location>
</feature>
<dbReference type="InterPro" id="IPR003607">
    <property type="entry name" value="HD/PDEase_dom"/>
</dbReference>
<dbReference type="CDD" id="cd00077">
    <property type="entry name" value="HDc"/>
    <property type="match status" value="1"/>
</dbReference>
<organism evidence="2 3">
    <name type="scientific">Geoanaerobacter pelophilus</name>
    <dbReference type="NCBI Taxonomy" id="60036"/>
    <lineage>
        <taxon>Bacteria</taxon>
        <taxon>Pseudomonadati</taxon>
        <taxon>Thermodesulfobacteriota</taxon>
        <taxon>Desulfuromonadia</taxon>
        <taxon>Geobacterales</taxon>
        <taxon>Geobacteraceae</taxon>
        <taxon>Geoanaerobacter</taxon>
    </lineage>
</organism>
<comment type="caution">
    <text evidence="2">The sequence shown here is derived from an EMBL/GenBank/DDBJ whole genome shotgun (WGS) entry which is preliminary data.</text>
</comment>
<evidence type="ECO:0000313" key="3">
    <source>
        <dbReference type="Proteomes" id="UP000811899"/>
    </source>
</evidence>
<dbReference type="Proteomes" id="UP000811899">
    <property type="component" value="Unassembled WGS sequence"/>
</dbReference>
<dbReference type="Gene3D" id="1.10.3210.10">
    <property type="entry name" value="Hypothetical protein af1432"/>
    <property type="match status" value="1"/>
</dbReference>
<evidence type="ECO:0000259" key="1">
    <source>
        <dbReference type="Pfam" id="PF01966"/>
    </source>
</evidence>
<evidence type="ECO:0000313" key="2">
    <source>
        <dbReference type="EMBL" id="MBT0662948.1"/>
    </source>
</evidence>
<reference evidence="2 3" key="1">
    <citation type="submission" date="2021-05" db="EMBL/GenBank/DDBJ databases">
        <title>The draft genome of Geobacter pelophilus DSM 12255.</title>
        <authorList>
            <person name="Xu Z."/>
            <person name="Masuda Y."/>
            <person name="Itoh H."/>
            <person name="Senoo K."/>
        </authorList>
    </citation>
    <scope>NUCLEOTIDE SEQUENCE [LARGE SCALE GENOMIC DNA]</scope>
    <source>
        <strain evidence="2 3">DSM 12255</strain>
    </source>
</reference>
<gene>
    <name evidence="2" type="ORF">KI809_01440</name>
</gene>
<name>A0AAW4L1U4_9BACT</name>
<proteinExistence type="predicted"/>
<sequence length="260" mass="29672">MQDGKLCELEDWFTDYCRTFENDDESAVRNYTLKELHTGKVRANIRLLAEAAGLSGDRLDLAEMVGLLHDVGRFEQYRNYRTFQDSKSENHAALSVKVIRDNRLLEGLTKEEAAIILQAVGLHNAFKIPASVTGEQRLYLNLIRDADKLDIWRVFVDQSSLPDNEQASAANLGFPDLPDCSPEVLEVIGRRQMVELSLLRTVNDFRLLQLSWVFDLHFPDSFRLAKERGDLARLAAKLPYSPNVERSLRTVWDVLSSRCC</sequence>
<dbReference type="EMBL" id="JAHCVJ010000001">
    <property type="protein sequence ID" value="MBT0662948.1"/>
    <property type="molecule type" value="Genomic_DNA"/>
</dbReference>
<dbReference type="SUPFAM" id="SSF109604">
    <property type="entry name" value="HD-domain/PDEase-like"/>
    <property type="match status" value="1"/>
</dbReference>